<reference evidence="11" key="1">
    <citation type="submission" date="2017-09" db="EMBL/GenBank/DDBJ databases">
        <title>Depth-based differentiation of microbial function through sediment-hosted aquifers and enrichment of novel symbionts in the deep terrestrial subsurface.</title>
        <authorList>
            <person name="Probst A.J."/>
            <person name="Ladd B."/>
            <person name="Jarett J.K."/>
            <person name="Geller-Mcgrath D.E."/>
            <person name="Sieber C.M.K."/>
            <person name="Emerson J.B."/>
            <person name="Anantharaman K."/>
            <person name="Thomas B.C."/>
            <person name="Malmstrom R."/>
            <person name="Stieglmeier M."/>
            <person name="Klingl A."/>
            <person name="Woyke T."/>
            <person name="Ryan C.M."/>
            <person name="Banfield J.F."/>
        </authorList>
    </citation>
    <scope>NUCLEOTIDE SEQUENCE [LARGE SCALE GENOMIC DNA]</scope>
</reference>
<evidence type="ECO:0000256" key="7">
    <source>
        <dbReference type="SAM" id="Phobius"/>
    </source>
</evidence>
<dbReference type="PANTHER" id="PTHR30487">
    <property type="entry name" value="TYPE 4 PREPILIN-LIKE PROTEINS LEADER PEPTIDE-PROCESSING ENZYME"/>
    <property type="match status" value="1"/>
</dbReference>
<dbReference type="EMBL" id="PEYE01000028">
    <property type="protein sequence ID" value="PIS38823.1"/>
    <property type="molecule type" value="Genomic_DNA"/>
</dbReference>
<feature type="domain" description="Prepilin peptidase A24 N-terminal" evidence="9">
    <location>
        <begin position="12"/>
        <end position="92"/>
    </location>
</feature>
<feature type="transmembrane region" description="Helical" evidence="7">
    <location>
        <begin position="77"/>
        <end position="95"/>
    </location>
</feature>
<evidence type="ECO:0000256" key="4">
    <source>
        <dbReference type="ARBA" id="ARBA00022692"/>
    </source>
</evidence>
<evidence type="ECO:0000256" key="1">
    <source>
        <dbReference type="ARBA" id="ARBA00004651"/>
    </source>
</evidence>
<feature type="transmembrane region" description="Helical" evidence="7">
    <location>
        <begin position="180"/>
        <end position="197"/>
    </location>
</feature>
<evidence type="ECO:0000259" key="8">
    <source>
        <dbReference type="Pfam" id="PF01478"/>
    </source>
</evidence>
<comment type="caution">
    <text evidence="10">The sequence shown here is derived from an EMBL/GenBank/DDBJ whole genome shotgun (WGS) entry which is preliminary data.</text>
</comment>
<dbReference type="Proteomes" id="UP000229390">
    <property type="component" value="Unassembled WGS sequence"/>
</dbReference>
<evidence type="ECO:0000313" key="10">
    <source>
        <dbReference type="EMBL" id="PIS38823.1"/>
    </source>
</evidence>
<feature type="transmembrane region" description="Helical" evidence="7">
    <location>
        <begin position="209"/>
        <end position="242"/>
    </location>
</feature>
<dbReference type="InterPro" id="IPR050882">
    <property type="entry name" value="Prepilin_peptidase/N-MTase"/>
</dbReference>
<comment type="subcellular location">
    <subcellularLocation>
        <location evidence="1">Cell membrane</location>
        <topology evidence="1">Multi-pass membrane protein</topology>
    </subcellularLocation>
</comment>
<feature type="domain" description="Prepilin type IV endopeptidase peptidase" evidence="8">
    <location>
        <begin position="119"/>
        <end position="238"/>
    </location>
</feature>
<evidence type="ECO:0000256" key="6">
    <source>
        <dbReference type="ARBA" id="ARBA00023136"/>
    </source>
</evidence>
<keyword evidence="4 7" id="KW-0812">Transmembrane</keyword>
<name>A0A2M6T0U0_9BACT</name>
<feature type="transmembrane region" description="Helical" evidence="7">
    <location>
        <begin position="107"/>
        <end position="128"/>
    </location>
</feature>
<keyword evidence="5 7" id="KW-1133">Transmembrane helix</keyword>
<dbReference type="Pfam" id="PF01478">
    <property type="entry name" value="Peptidase_A24"/>
    <property type="match status" value="1"/>
</dbReference>
<keyword evidence="3" id="KW-1003">Cell membrane</keyword>
<feature type="transmembrane region" description="Helical" evidence="7">
    <location>
        <begin position="140"/>
        <end position="160"/>
    </location>
</feature>
<dbReference type="GO" id="GO:0004190">
    <property type="term" value="F:aspartic-type endopeptidase activity"/>
    <property type="evidence" value="ECO:0007669"/>
    <property type="project" value="InterPro"/>
</dbReference>
<feature type="transmembrane region" description="Helical" evidence="7">
    <location>
        <begin position="254"/>
        <end position="277"/>
    </location>
</feature>
<evidence type="ECO:0000256" key="2">
    <source>
        <dbReference type="ARBA" id="ARBA00005801"/>
    </source>
</evidence>
<evidence type="ECO:0000313" key="11">
    <source>
        <dbReference type="Proteomes" id="UP000229390"/>
    </source>
</evidence>
<keyword evidence="6 7" id="KW-0472">Membrane</keyword>
<protein>
    <submittedName>
        <fullName evidence="10">Prepilin peptidase</fullName>
    </submittedName>
</protein>
<feature type="transmembrane region" description="Helical" evidence="7">
    <location>
        <begin position="6"/>
        <end position="28"/>
    </location>
</feature>
<dbReference type="Pfam" id="PF06750">
    <property type="entry name" value="A24_N_bact"/>
    <property type="match status" value="1"/>
</dbReference>
<dbReference type="PANTHER" id="PTHR30487:SF0">
    <property type="entry name" value="PREPILIN LEADER PEPTIDASE_N-METHYLTRANSFERASE-RELATED"/>
    <property type="match status" value="1"/>
</dbReference>
<dbReference type="AlphaFoldDB" id="A0A2M6T0U0"/>
<evidence type="ECO:0000256" key="5">
    <source>
        <dbReference type="ARBA" id="ARBA00022989"/>
    </source>
</evidence>
<gene>
    <name evidence="10" type="ORF">COT34_01585</name>
</gene>
<dbReference type="InterPro" id="IPR010627">
    <property type="entry name" value="Prepilin_pept_A24_N"/>
</dbReference>
<accession>A0A2M6T0U0</accession>
<dbReference type="InterPro" id="IPR000045">
    <property type="entry name" value="Prepilin_IV_endopep_pep"/>
</dbReference>
<comment type="similarity">
    <text evidence="2">Belongs to the peptidase A24 family.</text>
</comment>
<dbReference type="Gene3D" id="1.20.120.1220">
    <property type="match status" value="1"/>
</dbReference>
<dbReference type="GO" id="GO:0006465">
    <property type="term" value="P:signal peptide processing"/>
    <property type="evidence" value="ECO:0007669"/>
    <property type="project" value="TreeGrafter"/>
</dbReference>
<evidence type="ECO:0000256" key="3">
    <source>
        <dbReference type="ARBA" id="ARBA00022475"/>
    </source>
</evidence>
<dbReference type="GO" id="GO:0005886">
    <property type="term" value="C:plasma membrane"/>
    <property type="evidence" value="ECO:0007669"/>
    <property type="project" value="UniProtKB-SubCell"/>
</dbReference>
<sequence length="283" mass="32179">MPSSLLFFFVFLFGLVIGSFLNCVIYRLDKEENLVSQRSHCPFCGHTLSWQDLIPFLSFLLLKGKCRYCKKPISWQYPLVELATAILFVFLFQWHSRSFSLAIGSPFAYFFSLAYLFSAASFLIVIFVYDLKYYLVADEVIYPAIVLSFLADVFFAFSGSHFPQQDLIQDSFLNLLASKALAAVLASGFFLIIVLVSQEKWMGMGDVKLAIFMGLFLGWPQILVALFAAFFFGAIIGIGLIVFSKKKLKSEVPFAPFLISATFIALFWGEKIISWYLSLFFNF</sequence>
<proteinExistence type="inferred from homology"/>
<evidence type="ECO:0000259" key="9">
    <source>
        <dbReference type="Pfam" id="PF06750"/>
    </source>
</evidence>
<organism evidence="10 11">
    <name type="scientific">Candidatus Nealsonbacteria bacterium CG08_land_8_20_14_0_20_43_11</name>
    <dbReference type="NCBI Taxonomy" id="1974706"/>
    <lineage>
        <taxon>Bacteria</taxon>
        <taxon>Candidatus Nealsoniibacteriota</taxon>
    </lineage>
</organism>